<reference evidence="1" key="1">
    <citation type="submission" date="2020-03" db="EMBL/GenBank/DDBJ databases">
        <title>Hybrid Assembly of Korean Phytophthora infestans isolates.</title>
        <authorList>
            <person name="Prokchorchik M."/>
            <person name="Lee Y."/>
            <person name="Seo J."/>
            <person name="Cho J.-H."/>
            <person name="Park Y.-E."/>
            <person name="Jang D.-C."/>
            <person name="Im J.-S."/>
            <person name="Choi J.-G."/>
            <person name="Park H.-J."/>
            <person name="Lee G.-B."/>
            <person name="Lee Y.-G."/>
            <person name="Hong S.-Y."/>
            <person name="Cho K."/>
            <person name="Sohn K.H."/>
        </authorList>
    </citation>
    <scope>NUCLEOTIDE SEQUENCE</scope>
    <source>
        <strain evidence="1">KR_2_A2</strain>
    </source>
</reference>
<dbReference type="Proteomes" id="UP000704712">
    <property type="component" value="Unassembled WGS sequence"/>
</dbReference>
<name>A0A8S9U277_PHYIN</name>
<evidence type="ECO:0000313" key="1">
    <source>
        <dbReference type="EMBL" id="KAF4134996.1"/>
    </source>
</evidence>
<gene>
    <name evidence="1" type="ORF">GN958_ATG15812</name>
</gene>
<dbReference type="EMBL" id="JAACNO010002219">
    <property type="protein sequence ID" value="KAF4134996.1"/>
    <property type="molecule type" value="Genomic_DNA"/>
</dbReference>
<dbReference type="AlphaFoldDB" id="A0A8S9U277"/>
<sequence>MEGEHICNWCESSECDWAVYGGELQETAARLVDTLSRKRRRNPVVRAILRRKFIYMKTGSMSGAVPECVRRGLVNNWPDESTVSDLY</sequence>
<proteinExistence type="predicted"/>
<protein>
    <submittedName>
        <fullName evidence="1">Uncharacterized protein</fullName>
    </submittedName>
</protein>
<accession>A0A8S9U277</accession>
<organism evidence="1 2">
    <name type="scientific">Phytophthora infestans</name>
    <name type="common">Potato late blight agent</name>
    <name type="synonym">Botrytis infestans</name>
    <dbReference type="NCBI Taxonomy" id="4787"/>
    <lineage>
        <taxon>Eukaryota</taxon>
        <taxon>Sar</taxon>
        <taxon>Stramenopiles</taxon>
        <taxon>Oomycota</taxon>
        <taxon>Peronosporomycetes</taxon>
        <taxon>Peronosporales</taxon>
        <taxon>Peronosporaceae</taxon>
        <taxon>Phytophthora</taxon>
    </lineage>
</organism>
<comment type="caution">
    <text evidence="1">The sequence shown here is derived from an EMBL/GenBank/DDBJ whole genome shotgun (WGS) entry which is preliminary data.</text>
</comment>
<evidence type="ECO:0000313" key="2">
    <source>
        <dbReference type="Proteomes" id="UP000704712"/>
    </source>
</evidence>